<dbReference type="RefSeq" id="WP_118962899.1">
    <property type="nucleotide sequence ID" value="NZ_CP023036.1"/>
</dbReference>
<evidence type="ECO:0000313" key="5">
    <source>
        <dbReference type="Proteomes" id="UP000264120"/>
    </source>
</evidence>
<dbReference type="InterPro" id="IPR006076">
    <property type="entry name" value="FAD-dep_OxRdtase"/>
</dbReference>
<evidence type="ECO:0000256" key="2">
    <source>
        <dbReference type="SAM" id="Phobius"/>
    </source>
</evidence>
<accession>A0A347WC90</accession>
<dbReference type="EC" id="1.5.3.19" evidence="4"/>
<keyword evidence="2" id="KW-0472">Membrane</keyword>
<sequence length="390" mass="42161">MSTDKERVLIAGGAIMGSFAAYYLRRLGFEGDITVIEADPTYVRSSTALSAASIRTQFGCPINIHMSLFGADLFRNITKEFGPDADIGFVERGYLIIGSEAQKAARSTGVAMQNAEGAQVAALNPDMAQKQFPWLNVSDIGIATYGLANEGWFDAWSLLQLVRSAARRLGVTYVTGRVDAVMVHGARATGVRMDDGTVLPGQWCINATGATAAHIVRDVLPPLPVEPRKRTAFSIKAPLAADNFPMLFDDSGAWIRPEGQGFIAGIAPDTAADPDATGDFEPSYDLLEDILWPALAHRVPALENLRMERAWAGHYEVNTLDHNAIIGPHDEIGNLFFMNGFSGHGVMHAPAAGRGIAEFILWGKYQTLDLSPLGMKRIRSGSALHETVVY</sequence>
<evidence type="ECO:0000256" key="1">
    <source>
        <dbReference type="ARBA" id="ARBA00023002"/>
    </source>
</evidence>
<dbReference type="PANTHER" id="PTHR13847:SF287">
    <property type="entry name" value="FAD-DEPENDENT OXIDOREDUCTASE DOMAIN-CONTAINING PROTEIN 1"/>
    <property type="match status" value="1"/>
</dbReference>
<feature type="domain" description="FAD dependent oxidoreductase" evidence="3">
    <location>
        <begin position="7"/>
        <end position="358"/>
    </location>
</feature>
<reference evidence="4 5" key="1">
    <citation type="submission" date="2017-08" db="EMBL/GenBank/DDBJ databases">
        <title>Complete genome sequence of Gluconacetobacter saccharivorans CV1 isolated from Fermented Vinegar.</title>
        <authorList>
            <person name="Kim S.-Y."/>
        </authorList>
    </citation>
    <scope>NUCLEOTIDE SEQUENCE [LARGE SCALE GENOMIC DNA]</scope>
    <source>
        <strain evidence="4 5">CV1</strain>
    </source>
</reference>
<keyword evidence="5" id="KW-1185">Reference proteome</keyword>
<keyword evidence="1 4" id="KW-0560">Oxidoreductase</keyword>
<dbReference type="Gene3D" id="3.50.50.60">
    <property type="entry name" value="FAD/NAD(P)-binding domain"/>
    <property type="match status" value="1"/>
</dbReference>
<organism evidence="4 5">
    <name type="scientific">Komagataeibacter saccharivorans</name>
    <dbReference type="NCBI Taxonomy" id="265959"/>
    <lineage>
        <taxon>Bacteria</taxon>
        <taxon>Pseudomonadati</taxon>
        <taxon>Pseudomonadota</taxon>
        <taxon>Alphaproteobacteria</taxon>
        <taxon>Acetobacterales</taxon>
        <taxon>Acetobacteraceae</taxon>
        <taxon>Komagataeibacter</taxon>
    </lineage>
</organism>
<dbReference type="Proteomes" id="UP000264120">
    <property type="component" value="Chromosome"/>
</dbReference>
<dbReference type="GO" id="GO:0032981">
    <property type="term" value="P:mitochondrial respiratory chain complex I assembly"/>
    <property type="evidence" value="ECO:0007669"/>
    <property type="project" value="TreeGrafter"/>
</dbReference>
<feature type="transmembrane region" description="Helical" evidence="2">
    <location>
        <begin position="7"/>
        <end position="24"/>
    </location>
</feature>
<keyword evidence="2" id="KW-1133">Transmembrane helix</keyword>
<evidence type="ECO:0000259" key="3">
    <source>
        <dbReference type="Pfam" id="PF01266"/>
    </source>
</evidence>
<dbReference type="GO" id="GO:0102317">
    <property type="term" value="F:4-methylaminobutyrate oxidase (demethylating) activity"/>
    <property type="evidence" value="ECO:0007669"/>
    <property type="project" value="UniProtKB-EC"/>
</dbReference>
<keyword evidence="2" id="KW-0812">Transmembrane</keyword>
<dbReference type="Pfam" id="PF01266">
    <property type="entry name" value="DAO"/>
    <property type="match status" value="1"/>
</dbReference>
<dbReference type="AlphaFoldDB" id="A0A347WC90"/>
<dbReference type="OrthoDB" id="9806452at2"/>
<gene>
    <name evidence="4" type="primary">mlr</name>
    <name evidence="4" type="ORF">CD178_01720</name>
</gene>
<dbReference type="EMBL" id="CP023036">
    <property type="protein sequence ID" value="AXY22483.1"/>
    <property type="molecule type" value="Genomic_DNA"/>
</dbReference>
<evidence type="ECO:0000313" key="4">
    <source>
        <dbReference type="EMBL" id="AXY22483.1"/>
    </source>
</evidence>
<dbReference type="KEGG" id="ksc:CD178_01720"/>
<dbReference type="Gene3D" id="3.30.9.10">
    <property type="entry name" value="D-Amino Acid Oxidase, subunit A, domain 2"/>
    <property type="match status" value="1"/>
</dbReference>
<name>A0A347WC90_9PROT</name>
<proteinExistence type="predicted"/>
<dbReference type="InterPro" id="IPR036188">
    <property type="entry name" value="FAD/NAD-bd_sf"/>
</dbReference>
<dbReference type="GO" id="GO:0005737">
    <property type="term" value="C:cytoplasm"/>
    <property type="evidence" value="ECO:0007669"/>
    <property type="project" value="TreeGrafter"/>
</dbReference>
<dbReference type="SUPFAM" id="SSF51905">
    <property type="entry name" value="FAD/NAD(P)-binding domain"/>
    <property type="match status" value="1"/>
</dbReference>
<protein>
    <submittedName>
        <fullName evidence="4">4-methylaminobutanoate oxidase (Formaldehyde-forming)</fullName>
        <ecNumber evidence="4">1.5.3.19</ecNumber>
    </submittedName>
</protein>
<dbReference type="PANTHER" id="PTHR13847">
    <property type="entry name" value="SARCOSINE DEHYDROGENASE-RELATED"/>
    <property type="match status" value="1"/>
</dbReference>